<keyword evidence="1" id="KW-0813">Transport</keyword>
<proteinExistence type="predicted"/>
<protein>
    <submittedName>
        <fullName evidence="5">Monosaccharide ABC transporter ATP-binding protein (CUT2 family)</fullName>
    </submittedName>
</protein>
<keyword evidence="4 5" id="KW-0067">ATP-binding</keyword>
<gene>
    <name evidence="5" type="ORF">C8D82_1213</name>
</gene>
<dbReference type="GO" id="GO:0016887">
    <property type="term" value="F:ATP hydrolysis activity"/>
    <property type="evidence" value="ECO:0007669"/>
    <property type="project" value="InterPro"/>
</dbReference>
<dbReference type="InterPro" id="IPR027417">
    <property type="entry name" value="P-loop_NTPase"/>
</dbReference>
<name>A0A2U1ASB9_9BACT</name>
<dbReference type="PANTHER" id="PTHR43790">
    <property type="entry name" value="CARBOHYDRATE TRANSPORT ATP-BINDING PROTEIN MG119-RELATED"/>
    <property type="match status" value="1"/>
</dbReference>
<keyword evidence="2" id="KW-0677">Repeat</keyword>
<dbReference type="EMBL" id="QEKH01000021">
    <property type="protein sequence ID" value="PVY39329.1"/>
    <property type="molecule type" value="Genomic_DNA"/>
</dbReference>
<reference evidence="5 6" key="1">
    <citation type="submission" date="2018-04" db="EMBL/GenBank/DDBJ databases">
        <title>Genomic Encyclopedia of Type Strains, Phase IV (KMG-IV): sequencing the most valuable type-strain genomes for metagenomic binning, comparative biology and taxonomic classification.</title>
        <authorList>
            <person name="Goeker M."/>
        </authorList>
    </citation>
    <scope>NUCLEOTIDE SEQUENCE [LARGE SCALE GENOMIC DNA]</scope>
    <source>
        <strain evidence="5 6">DSM 14823</strain>
    </source>
</reference>
<sequence length="489" mass="53000">MALLETRELTKSYDAVAALQAVSLSVESGTVLGLIGENGAGKSTFAKCVTGLIRPTSGEILLEGRPVHGATPAIAGIPQEFNLVEDLTVAENIFLGREPSRFGLLDRKTMCEESRRQLARLQADIDPDAPVSTLSPSGKQMVEIAKAFSCDCRVLLMDEPTTILNPEETKRLFAIMREFRDRGNAIIYISHKLAEVKEICDRIAVFRDGVLVSVDDSEALEPAEMARRMVGRELTRMFPPPSAAVPGEVELEVEHLAALPAVRDVSFTLRRGELLGVAGLAGAGRTELAEAIAGLRKIDSGTVRLAGREVRFRTPAQAVAAGISYLSEDRQGTGILPDFSIEANITLVSLARYCRGGIFDRSAAEEAARNYVARFRIKPRDISAPLRALSGGNQQKVAVARGLDIGPTVFMFDEPTRGVDVAARCEIYEFIRELADSGVACLLISSDMEELLGMCRKIMVMREGQVAGFVEGDLLTEAELMYLAIGVKE</sequence>
<dbReference type="InterPro" id="IPR003439">
    <property type="entry name" value="ABC_transporter-like_ATP-bd"/>
</dbReference>
<keyword evidence="3" id="KW-0547">Nucleotide-binding</keyword>
<dbReference type="AlphaFoldDB" id="A0A2U1ASB9"/>
<dbReference type="SUPFAM" id="SSF52540">
    <property type="entry name" value="P-loop containing nucleoside triphosphate hydrolases"/>
    <property type="match status" value="2"/>
</dbReference>
<dbReference type="Proteomes" id="UP000245959">
    <property type="component" value="Unassembled WGS sequence"/>
</dbReference>
<dbReference type="CDD" id="cd03215">
    <property type="entry name" value="ABC_Carb_Monos_II"/>
    <property type="match status" value="1"/>
</dbReference>
<dbReference type="SMART" id="SM00382">
    <property type="entry name" value="AAA"/>
    <property type="match status" value="2"/>
</dbReference>
<evidence type="ECO:0000313" key="5">
    <source>
        <dbReference type="EMBL" id="PVY39329.1"/>
    </source>
</evidence>
<dbReference type="InterPro" id="IPR017871">
    <property type="entry name" value="ABC_transporter-like_CS"/>
</dbReference>
<organism evidence="5 6">
    <name type="scientific">Victivallis vadensis</name>
    <dbReference type="NCBI Taxonomy" id="172901"/>
    <lineage>
        <taxon>Bacteria</taxon>
        <taxon>Pseudomonadati</taxon>
        <taxon>Lentisphaerota</taxon>
        <taxon>Lentisphaeria</taxon>
        <taxon>Victivallales</taxon>
        <taxon>Victivallaceae</taxon>
        <taxon>Victivallis</taxon>
    </lineage>
</organism>
<keyword evidence="6" id="KW-1185">Reference proteome</keyword>
<accession>A0A2U1ASB9</accession>
<evidence type="ECO:0000256" key="2">
    <source>
        <dbReference type="ARBA" id="ARBA00022737"/>
    </source>
</evidence>
<dbReference type="GeneID" id="78295981"/>
<dbReference type="GO" id="GO:0005524">
    <property type="term" value="F:ATP binding"/>
    <property type="evidence" value="ECO:0007669"/>
    <property type="project" value="UniProtKB-KW"/>
</dbReference>
<dbReference type="PROSITE" id="PS00211">
    <property type="entry name" value="ABC_TRANSPORTER_1"/>
    <property type="match status" value="1"/>
</dbReference>
<dbReference type="Gene3D" id="3.40.50.300">
    <property type="entry name" value="P-loop containing nucleotide triphosphate hydrolases"/>
    <property type="match status" value="2"/>
</dbReference>
<dbReference type="InterPro" id="IPR050107">
    <property type="entry name" value="ABC_carbohydrate_import_ATPase"/>
</dbReference>
<dbReference type="InterPro" id="IPR003593">
    <property type="entry name" value="AAA+_ATPase"/>
</dbReference>
<dbReference type="PANTHER" id="PTHR43790:SF9">
    <property type="entry name" value="GALACTOFURANOSE TRANSPORTER ATP-BINDING PROTEIN YTFR"/>
    <property type="match status" value="1"/>
</dbReference>
<dbReference type="PROSITE" id="PS50893">
    <property type="entry name" value="ABC_TRANSPORTER_2"/>
    <property type="match status" value="2"/>
</dbReference>
<dbReference type="Pfam" id="PF00005">
    <property type="entry name" value="ABC_tran"/>
    <property type="match status" value="2"/>
</dbReference>
<evidence type="ECO:0000313" key="6">
    <source>
        <dbReference type="Proteomes" id="UP000245959"/>
    </source>
</evidence>
<comment type="caution">
    <text evidence="5">The sequence shown here is derived from an EMBL/GenBank/DDBJ whole genome shotgun (WGS) entry which is preliminary data.</text>
</comment>
<evidence type="ECO:0000256" key="3">
    <source>
        <dbReference type="ARBA" id="ARBA00022741"/>
    </source>
</evidence>
<evidence type="ECO:0000256" key="4">
    <source>
        <dbReference type="ARBA" id="ARBA00022840"/>
    </source>
</evidence>
<evidence type="ECO:0000256" key="1">
    <source>
        <dbReference type="ARBA" id="ARBA00022448"/>
    </source>
</evidence>
<dbReference type="CDD" id="cd03216">
    <property type="entry name" value="ABC_Carb_Monos_I"/>
    <property type="match status" value="1"/>
</dbReference>
<dbReference type="RefSeq" id="WP_116884690.1">
    <property type="nucleotide sequence ID" value="NZ_CALXNT010000015.1"/>
</dbReference>